<name>A0A1I8ARI6_9BILA</name>
<accession>A0A1I8ARI6</accession>
<dbReference type="PANTHER" id="PTHR11932">
    <property type="entry name" value="CULLIN"/>
    <property type="match status" value="1"/>
</dbReference>
<sequence length="239" mass="27603">MSDYKDYQERDGGPAEGIDMCVRVLTQVHWPTQIAPMCQLSPPVAEAFHQFEKFYLAKHSGRKLTLNLGLGHADVRAVFIGGNKILRVNTYQMVILMRFNERTRFTFQELLDDTRIPERELKRALASMAMGKTSQRVLCRTVGHGKNIEAKDKFSVNEGFTSKQARIRIQMVSGRSETEPERKETRRKVDDDRKHEIEAAIVRVMKARKKLLHNQLITEVTDQLKARFLPDPVLIKKRI</sequence>
<dbReference type="InterPro" id="IPR036388">
    <property type="entry name" value="WH-like_DNA-bd_sf"/>
</dbReference>
<dbReference type="Gene3D" id="1.10.10.10">
    <property type="entry name" value="Winged helix-like DNA-binding domain superfamily/Winged helix DNA-binding domain"/>
    <property type="match status" value="1"/>
</dbReference>
<dbReference type="Proteomes" id="UP000095287">
    <property type="component" value="Unplaced"/>
</dbReference>
<dbReference type="PROSITE" id="PS50069">
    <property type="entry name" value="CULLIN_2"/>
    <property type="match status" value="1"/>
</dbReference>
<dbReference type="InterPro" id="IPR036390">
    <property type="entry name" value="WH_DNA-bd_sf"/>
</dbReference>
<dbReference type="InterPro" id="IPR019559">
    <property type="entry name" value="Cullin_neddylation_domain"/>
</dbReference>
<dbReference type="SUPFAM" id="SSF46785">
    <property type="entry name" value="Winged helix' DNA-binding domain"/>
    <property type="match status" value="1"/>
</dbReference>
<dbReference type="SUPFAM" id="SSF75632">
    <property type="entry name" value="Cullin homology domain"/>
    <property type="match status" value="1"/>
</dbReference>
<dbReference type="AlphaFoldDB" id="A0A1I8ARI6"/>
<dbReference type="FunFam" id="1.10.10.10:FF:000091">
    <property type="entry name" value="Cullin 3"/>
    <property type="match status" value="1"/>
</dbReference>
<reference evidence="4" key="1">
    <citation type="submission" date="2016-11" db="UniProtKB">
        <authorList>
            <consortium name="WormBaseParasite"/>
        </authorList>
    </citation>
    <scope>IDENTIFICATION</scope>
</reference>
<dbReference type="WBParaSite" id="L893_g8145.t1">
    <property type="protein sequence ID" value="L893_g8145.t1"/>
    <property type="gene ID" value="L893_g8145"/>
</dbReference>
<evidence type="ECO:0000259" key="2">
    <source>
        <dbReference type="PROSITE" id="PS50069"/>
    </source>
</evidence>
<keyword evidence="3" id="KW-1185">Reference proteome</keyword>
<dbReference type="InterPro" id="IPR036317">
    <property type="entry name" value="Cullin_homology_sf"/>
</dbReference>
<dbReference type="SMART" id="SM00182">
    <property type="entry name" value="CULLIN"/>
    <property type="match status" value="1"/>
</dbReference>
<evidence type="ECO:0000313" key="3">
    <source>
        <dbReference type="Proteomes" id="UP000095287"/>
    </source>
</evidence>
<dbReference type="InterPro" id="IPR016158">
    <property type="entry name" value="Cullin_homology"/>
</dbReference>
<dbReference type="GO" id="GO:0006511">
    <property type="term" value="P:ubiquitin-dependent protein catabolic process"/>
    <property type="evidence" value="ECO:0007669"/>
    <property type="project" value="InterPro"/>
</dbReference>
<comment type="similarity">
    <text evidence="1">Belongs to the cullin family.</text>
</comment>
<evidence type="ECO:0000313" key="4">
    <source>
        <dbReference type="WBParaSite" id="L893_g8145.t1"/>
    </source>
</evidence>
<dbReference type="GO" id="GO:0031625">
    <property type="term" value="F:ubiquitin protein ligase binding"/>
    <property type="evidence" value="ECO:0007669"/>
    <property type="project" value="InterPro"/>
</dbReference>
<dbReference type="SMART" id="SM00884">
    <property type="entry name" value="Cullin_Nedd8"/>
    <property type="match status" value="1"/>
</dbReference>
<organism evidence="3 4">
    <name type="scientific">Steinernema glaseri</name>
    <dbReference type="NCBI Taxonomy" id="37863"/>
    <lineage>
        <taxon>Eukaryota</taxon>
        <taxon>Metazoa</taxon>
        <taxon>Ecdysozoa</taxon>
        <taxon>Nematoda</taxon>
        <taxon>Chromadorea</taxon>
        <taxon>Rhabditida</taxon>
        <taxon>Tylenchina</taxon>
        <taxon>Panagrolaimomorpha</taxon>
        <taxon>Strongyloidoidea</taxon>
        <taxon>Steinernematidae</taxon>
        <taxon>Steinernema</taxon>
    </lineage>
</organism>
<dbReference type="InterPro" id="IPR059120">
    <property type="entry name" value="Cullin-like_AB"/>
</dbReference>
<dbReference type="Pfam" id="PF26557">
    <property type="entry name" value="Cullin_AB"/>
    <property type="match status" value="1"/>
</dbReference>
<evidence type="ECO:0000256" key="1">
    <source>
        <dbReference type="PROSITE-ProRule" id="PRU00330"/>
    </source>
</evidence>
<dbReference type="Gene3D" id="3.30.230.130">
    <property type="entry name" value="Cullin, Chain C, Domain 2"/>
    <property type="match status" value="1"/>
</dbReference>
<proteinExistence type="inferred from homology"/>
<dbReference type="Pfam" id="PF10557">
    <property type="entry name" value="Cullin_Nedd8"/>
    <property type="match status" value="1"/>
</dbReference>
<feature type="domain" description="Cullin family profile" evidence="2">
    <location>
        <begin position="1"/>
        <end position="129"/>
    </location>
</feature>
<protein>
    <submittedName>
        <fullName evidence="4">CULLIN_2 domain-containing protein</fullName>
    </submittedName>
</protein>
<dbReference type="InterPro" id="IPR045093">
    <property type="entry name" value="Cullin"/>
</dbReference>